<dbReference type="PANTHER" id="PTHR13448">
    <property type="entry name" value="TRANSMEMBRANE PROTEIN 214"/>
    <property type="match status" value="1"/>
</dbReference>
<name>A0ABD2XZL0_9GENT</name>
<keyword evidence="5" id="KW-0053">Apoptosis</keyword>
<comment type="subcellular location">
    <subcellularLocation>
        <location evidence="1">Endoplasmic reticulum membrane</location>
        <topology evidence="1">Multi-pass membrane protein</topology>
    </subcellularLocation>
</comment>
<evidence type="ECO:0000256" key="6">
    <source>
        <dbReference type="ARBA" id="ARBA00022824"/>
    </source>
</evidence>
<keyword evidence="8" id="KW-0472">Membrane</keyword>
<evidence type="ECO:0000256" key="2">
    <source>
        <dbReference type="ARBA" id="ARBA00007984"/>
    </source>
</evidence>
<keyword evidence="7" id="KW-1133">Transmembrane helix</keyword>
<organism evidence="11 13">
    <name type="scientific">Cinchona calisaya</name>
    <dbReference type="NCBI Taxonomy" id="153742"/>
    <lineage>
        <taxon>Eukaryota</taxon>
        <taxon>Viridiplantae</taxon>
        <taxon>Streptophyta</taxon>
        <taxon>Embryophyta</taxon>
        <taxon>Tracheophyta</taxon>
        <taxon>Spermatophyta</taxon>
        <taxon>Magnoliopsida</taxon>
        <taxon>eudicotyledons</taxon>
        <taxon>Gunneridae</taxon>
        <taxon>Pentapetalae</taxon>
        <taxon>asterids</taxon>
        <taxon>lamiids</taxon>
        <taxon>Gentianales</taxon>
        <taxon>Rubiaceae</taxon>
        <taxon>Cinchonoideae</taxon>
        <taxon>Cinchoneae</taxon>
        <taxon>Cinchona</taxon>
    </lineage>
</organism>
<accession>A0ABD2XZL0</accession>
<dbReference type="PANTHER" id="PTHR13448:SF0">
    <property type="entry name" value="TRANSMEMBRANE PROTEIN 214"/>
    <property type="match status" value="1"/>
</dbReference>
<dbReference type="EMBL" id="JBJUIK010000016">
    <property type="protein sequence ID" value="KAL3500255.1"/>
    <property type="molecule type" value="Genomic_DNA"/>
</dbReference>
<reference evidence="11 13" key="1">
    <citation type="submission" date="2024-11" db="EMBL/GenBank/DDBJ databases">
        <title>A near-complete genome assembly of Cinchona calisaya.</title>
        <authorList>
            <person name="Lian D.C."/>
            <person name="Zhao X.W."/>
            <person name="Wei L."/>
        </authorList>
    </citation>
    <scope>NUCLEOTIDE SEQUENCE [LARGE SCALE GENOMIC DNA]</scope>
    <source>
        <tissue evidence="11">Nenye</tissue>
    </source>
</reference>
<keyword evidence="9" id="KW-0325">Glycoprotein</keyword>
<dbReference type="Proteomes" id="UP001630127">
    <property type="component" value="Unassembled WGS sequence"/>
</dbReference>
<evidence type="ECO:0000256" key="7">
    <source>
        <dbReference type="ARBA" id="ARBA00022989"/>
    </source>
</evidence>
<comment type="subunit">
    <text evidence="3">Constitutively interacts with CASP4; required for the localization of procaspase 4 to the ER.</text>
</comment>
<dbReference type="GO" id="GO:0005789">
    <property type="term" value="C:endoplasmic reticulum membrane"/>
    <property type="evidence" value="ECO:0007669"/>
    <property type="project" value="UniProtKB-SubCell"/>
</dbReference>
<evidence type="ECO:0000256" key="5">
    <source>
        <dbReference type="ARBA" id="ARBA00022703"/>
    </source>
</evidence>
<comment type="function">
    <text evidence="10">Critical mediator, in cooperation with CASP4, of endoplasmic reticulum-stress induced apoptosis. Required or the activation of CASP4 following endoplasmic reticulum stress.</text>
</comment>
<comment type="caution">
    <text evidence="11">The sequence shown here is derived from an EMBL/GenBank/DDBJ whole genome shotgun (WGS) entry which is preliminary data.</text>
</comment>
<keyword evidence="6" id="KW-0256">Endoplasmic reticulum</keyword>
<keyword evidence="13" id="KW-1185">Reference proteome</keyword>
<dbReference type="EMBL" id="JBJUIK010000016">
    <property type="protein sequence ID" value="KAL3500191.1"/>
    <property type="molecule type" value="Genomic_DNA"/>
</dbReference>
<evidence type="ECO:0000313" key="13">
    <source>
        <dbReference type="Proteomes" id="UP001630127"/>
    </source>
</evidence>
<evidence type="ECO:0000256" key="4">
    <source>
        <dbReference type="ARBA" id="ARBA00022692"/>
    </source>
</evidence>
<evidence type="ECO:0000256" key="9">
    <source>
        <dbReference type="ARBA" id="ARBA00023180"/>
    </source>
</evidence>
<evidence type="ECO:0000256" key="10">
    <source>
        <dbReference type="ARBA" id="ARBA00024938"/>
    </source>
</evidence>
<proteinExistence type="inferred from homology"/>
<evidence type="ECO:0000256" key="8">
    <source>
        <dbReference type="ARBA" id="ARBA00023136"/>
    </source>
</evidence>
<evidence type="ECO:0000256" key="1">
    <source>
        <dbReference type="ARBA" id="ARBA00004477"/>
    </source>
</evidence>
<dbReference type="InterPro" id="IPR019308">
    <property type="entry name" value="TMEM214"/>
</dbReference>
<evidence type="ECO:0000313" key="12">
    <source>
        <dbReference type="EMBL" id="KAL3500255.1"/>
    </source>
</evidence>
<evidence type="ECO:0000256" key="3">
    <source>
        <dbReference type="ARBA" id="ARBA00011720"/>
    </source>
</evidence>
<dbReference type="AlphaFoldDB" id="A0ABD2XZL0"/>
<gene>
    <name evidence="11" type="ORF">ACH5RR_039284</name>
    <name evidence="12" type="ORF">ACH5RR_039348</name>
</gene>
<protein>
    <submittedName>
        <fullName evidence="11">Uncharacterized protein</fullName>
    </submittedName>
</protein>
<sequence length="82" mass="9438">MILFLDQDNIYLENLDASVVILKKLSDEWSLHSAKHPFLDPLRTTLKSLVVKHEKELASEENAARRDRVPLITFKYCVQDGA</sequence>
<evidence type="ECO:0000313" key="11">
    <source>
        <dbReference type="EMBL" id="KAL3500191.1"/>
    </source>
</evidence>
<comment type="similarity">
    <text evidence="2">Belongs to the TMEM214 family.</text>
</comment>
<keyword evidence="4" id="KW-0812">Transmembrane</keyword>